<organism evidence="1">
    <name type="scientific">marine sediment metagenome</name>
    <dbReference type="NCBI Taxonomy" id="412755"/>
    <lineage>
        <taxon>unclassified sequences</taxon>
        <taxon>metagenomes</taxon>
        <taxon>ecological metagenomes</taxon>
    </lineage>
</organism>
<dbReference type="AlphaFoldDB" id="X1IB63"/>
<comment type="caution">
    <text evidence="1">The sequence shown here is derived from an EMBL/GenBank/DDBJ whole genome shotgun (WGS) entry which is preliminary data.</text>
</comment>
<sequence>MVGNNPNGTCYEDAWRFLIREEEGELVHGSVQTIGKRINHAWVELPTGFIWEPESGEFMKKSSFYERAEPQVQARYTAEEAAIMAARTKNLGPWSAQERELLTRRSNVAT</sequence>
<reference evidence="1" key="1">
    <citation type="journal article" date="2014" name="Front. Microbiol.">
        <title>High frequency of phylogenetically diverse reductive dehalogenase-homologous genes in deep subseafloor sedimentary metagenomes.</title>
        <authorList>
            <person name="Kawai M."/>
            <person name="Futagami T."/>
            <person name="Toyoda A."/>
            <person name="Takaki Y."/>
            <person name="Nishi S."/>
            <person name="Hori S."/>
            <person name="Arai W."/>
            <person name="Tsubouchi T."/>
            <person name="Morono Y."/>
            <person name="Uchiyama I."/>
            <person name="Ito T."/>
            <person name="Fujiyama A."/>
            <person name="Inagaki F."/>
            <person name="Takami H."/>
        </authorList>
    </citation>
    <scope>NUCLEOTIDE SEQUENCE</scope>
    <source>
        <strain evidence="1">Expedition CK06-06</strain>
    </source>
</reference>
<name>X1IB63_9ZZZZ</name>
<protein>
    <submittedName>
        <fullName evidence="1">Uncharacterized protein</fullName>
    </submittedName>
</protein>
<accession>X1IB63</accession>
<evidence type="ECO:0000313" key="1">
    <source>
        <dbReference type="EMBL" id="GAH54823.1"/>
    </source>
</evidence>
<feature type="non-terminal residue" evidence="1">
    <location>
        <position position="110"/>
    </location>
</feature>
<gene>
    <name evidence="1" type="ORF">S03H2_36298</name>
</gene>
<proteinExistence type="predicted"/>
<dbReference type="EMBL" id="BARU01022267">
    <property type="protein sequence ID" value="GAH54823.1"/>
    <property type="molecule type" value="Genomic_DNA"/>
</dbReference>